<feature type="transmembrane region" description="Helical" evidence="6">
    <location>
        <begin position="99"/>
        <end position="117"/>
    </location>
</feature>
<dbReference type="EMBL" id="JACHHB010000010">
    <property type="protein sequence ID" value="MBB5174077.1"/>
    <property type="molecule type" value="Genomic_DNA"/>
</dbReference>
<evidence type="ECO:0000256" key="5">
    <source>
        <dbReference type="ARBA" id="ARBA00023136"/>
    </source>
</evidence>
<comment type="caution">
    <text evidence="7">The sequence shown here is derived from an EMBL/GenBank/DDBJ whole genome shotgun (WGS) entry which is preliminary data.</text>
</comment>
<gene>
    <name evidence="7" type="ORF">HNQ41_002271</name>
</gene>
<keyword evidence="4 6" id="KW-1133">Transmembrane helix</keyword>
<dbReference type="Pfam" id="PF03899">
    <property type="entry name" value="ATP-synt_I"/>
    <property type="match status" value="1"/>
</dbReference>
<dbReference type="RefSeq" id="WP_184664518.1">
    <property type="nucleotide sequence ID" value="NZ_JACHHB010000010.1"/>
</dbReference>
<keyword evidence="2" id="KW-1003">Cell membrane</keyword>
<evidence type="ECO:0000256" key="6">
    <source>
        <dbReference type="SAM" id="Phobius"/>
    </source>
</evidence>
<feature type="transmembrane region" description="Helical" evidence="6">
    <location>
        <begin position="36"/>
        <end position="53"/>
    </location>
</feature>
<protein>
    <submittedName>
        <fullName evidence="7">ATP synthase protein I</fullName>
    </submittedName>
</protein>
<comment type="subcellular location">
    <subcellularLocation>
        <location evidence="1">Cell membrane</location>
        <topology evidence="1">Multi-pass membrane protein</topology>
    </subcellularLocation>
</comment>
<evidence type="ECO:0000256" key="2">
    <source>
        <dbReference type="ARBA" id="ARBA00022475"/>
    </source>
</evidence>
<evidence type="ECO:0000256" key="3">
    <source>
        <dbReference type="ARBA" id="ARBA00022692"/>
    </source>
</evidence>
<sequence length="134" mass="15110">MTNFHDMAKRFSLCTVLVILLALILALTLENKPFFLGVALGAGVSLLHLITTYRQVKKIGDAAVGKRIRFTPGSVFRIVTALITIYIAVQFYTYFDLHGVIIGLMITYIIIMFGPLFHRNKWMKEEGSKLSNND</sequence>
<dbReference type="Proteomes" id="UP000551878">
    <property type="component" value="Unassembled WGS sequence"/>
</dbReference>
<reference evidence="7 8" key="1">
    <citation type="submission" date="2020-08" db="EMBL/GenBank/DDBJ databases">
        <title>Genomic Encyclopedia of Type Strains, Phase IV (KMG-IV): sequencing the most valuable type-strain genomes for metagenomic binning, comparative biology and taxonomic classification.</title>
        <authorList>
            <person name="Goeker M."/>
        </authorList>
    </citation>
    <scope>NUCLEOTIDE SEQUENCE [LARGE SCALE GENOMIC DNA]</scope>
    <source>
        <strain evidence="7 8">DSM 24696</strain>
    </source>
</reference>
<dbReference type="AlphaFoldDB" id="A0A840QS22"/>
<accession>A0A840QS22</accession>
<name>A0A840QS22_9BACI</name>
<keyword evidence="8" id="KW-1185">Reference proteome</keyword>
<evidence type="ECO:0000256" key="1">
    <source>
        <dbReference type="ARBA" id="ARBA00004651"/>
    </source>
</evidence>
<keyword evidence="5 6" id="KW-0472">Membrane</keyword>
<keyword evidence="3 6" id="KW-0812">Transmembrane</keyword>
<feature type="transmembrane region" description="Helical" evidence="6">
    <location>
        <begin position="74"/>
        <end position="93"/>
    </location>
</feature>
<evidence type="ECO:0000313" key="8">
    <source>
        <dbReference type="Proteomes" id="UP000551878"/>
    </source>
</evidence>
<organism evidence="7 8">
    <name type="scientific">Texcoconibacillus texcoconensis</name>
    <dbReference type="NCBI Taxonomy" id="1095777"/>
    <lineage>
        <taxon>Bacteria</taxon>
        <taxon>Bacillati</taxon>
        <taxon>Bacillota</taxon>
        <taxon>Bacilli</taxon>
        <taxon>Bacillales</taxon>
        <taxon>Bacillaceae</taxon>
        <taxon>Texcoconibacillus</taxon>
    </lineage>
</organism>
<dbReference type="GO" id="GO:0005886">
    <property type="term" value="C:plasma membrane"/>
    <property type="evidence" value="ECO:0007669"/>
    <property type="project" value="UniProtKB-SubCell"/>
</dbReference>
<evidence type="ECO:0000256" key="4">
    <source>
        <dbReference type="ARBA" id="ARBA00022989"/>
    </source>
</evidence>
<evidence type="ECO:0000313" key="7">
    <source>
        <dbReference type="EMBL" id="MBB5174077.1"/>
    </source>
</evidence>
<proteinExistence type="predicted"/>
<dbReference type="InterPro" id="IPR005598">
    <property type="entry name" value="ATP_synth_I"/>
</dbReference>